<evidence type="ECO:0000313" key="2">
    <source>
        <dbReference type="Proteomes" id="UP000198949"/>
    </source>
</evidence>
<dbReference type="OrthoDB" id="5197499at2"/>
<protein>
    <submittedName>
        <fullName evidence="1">Uncharacterized protein</fullName>
    </submittedName>
</protein>
<dbReference type="STRING" id="58114.SAMN05216270_101714"/>
<dbReference type="EMBL" id="FNAD01000001">
    <property type="protein sequence ID" value="SDD09050.1"/>
    <property type="molecule type" value="Genomic_DNA"/>
</dbReference>
<dbReference type="AlphaFoldDB" id="A0A1G6RWI9"/>
<organism evidence="1 2">
    <name type="scientific">Glycomyces harbinensis</name>
    <dbReference type="NCBI Taxonomy" id="58114"/>
    <lineage>
        <taxon>Bacteria</taxon>
        <taxon>Bacillati</taxon>
        <taxon>Actinomycetota</taxon>
        <taxon>Actinomycetes</taxon>
        <taxon>Glycomycetales</taxon>
        <taxon>Glycomycetaceae</taxon>
        <taxon>Glycomyces</taxon>
    </lineage>
</organism>
<proteinExistence type="predicted"/>
<gene>
    <name evidence="1" type="ORF">SAMN05216270_101714</name>
</gene>
<evidence type="ECO:0000313" key="1">
    <source>
        <dbReference type="EMBL" id="SDD09050.1"/>
    </source>
</evidence>
<keyword evidence="2" id="KW-1185">Reference proteome</keyword>
<sequence length="69" mass="7265">MIWAISVVLALAGLVILAVAAVRLLGGLGELKSGLDRVQERAGQVQDLQERLNATLVEAQNATAALEKK</sequence>
<accession>A0A1G6RWI9</accession>
<reference evidence="2" key="1">
    <citation type="submission" date="2016-10" db="EMBL/GenBank/DDBJ databases">
        <authorList>
            <person name="Varghese N."/>
            <person name="Submissions S."/>
        </authorList>
    </citation>
    <scope>NUCLEOTIDE SEQUENCE [LARGE SCALE GENOMIC DNA]</scope>
    <source>
        <strain evidence="2">CGMCC 4.3516</strain>
    </source>
</reference>
<dbReference type="RefSeq" id="WP_091028405.1">
    <property type="nucleotide sequence ID" value="NZ_FNAD01000001.1"/>
</dbReference>
<name>A0A1G6RWI9_9ACTN</name>
<dbReference type="Proteomes" id="UP000198949">
    <property type="component" value="Unassembled WGS sequence"/>
</dbReference>